<reference evidence="7" key="1">
    <citation type="journal article" date="2013" name="Mol. Plant Microbe Interact.">
        <title>Global aspects of pacC regulation of pathogenicity genes in Colletotrichum gloeosporioides as revealed by transcriptome analysis.</title>
        <authorList>
            <person name="Alkan N."/>
            <person name="Meng X."/>
            <person name="Friedlander G."/>
            <person name="Reuveni E."/>
            <person name="Sukno S."/>
            <person name="Sherman A."/>
            <person name="Thon M."/>
            <person name="Fluhr R."/>
            <person name="Prusky D."/>
        </authorList>
    </citation>
    <scope>NUCLEOTIDE SEQUENCE [LARGE SCALE GENOMIC DNA]</scope>
    <source>
        <strain evidence="7">Cg-14</strain>
    </source>
</reference>
<dbReference type="Pfam" id="PF00860">
    <property type="entry name" value="Xan_ur_permease"/>
    <property type="match status" value="1"/>
</dbReference>
<evidence type="ECO:0000313" key="7">
    <source>
        <dbReference type="Proteomes" id="UP000015530"/>
    </source>
</evidence>
<protein>
    <submittedName>
        <fullName evidence="6">Uncharacterized protein</fullName>
    </submittedName>
</protein>
<keyword evidence="3 5" id="KW-1133">Transmembrane helix</keyword>
<sequence>MSAAKKVKTLSLGIQHVLAMYAGAVLVPLIVGDALGLTPAQLTLYIYCGFADDCDWL</sequence>
<name>T0L9M5_COLGC</name>
<comment type="caution">
    <text evidence="6">The sequence shown here is derived from an EMBL/GenBank/DDBJ whole genome shotgun (WGS) entry which is preliminary data.</text>
</comment>
<evidence type="ECO:0000256" key="3">
    <source>
        <dbReference type="ARBA" id="ARBA00022989"/>
    </source>
</evidence>
<proteinExistence type="predicted"/>
<dbReference type="OrthoDB" id="1641903at2759"/>
<dbReference type="Proteomes" id="UP000015530">
    <property type="component" value="Unassembled WGS sequence"/>
</dbReference>
<dbReference type="HOGENOM" id="CLU_2996413_0_0_1"/>
<accession>T0L9M5</accession>
<dbReference type="InterPro" id="IPR006043">
    <property type="entry name" value="NCS2"/>
</dbReference>
<keyword evidence="2 5" id="KW-0812">Transmembrane</keyword>
<dbReference type="AlphaFoldDB" id="T0L9M5"/>
<dbReference type="GO" id="GO:0022857">
    <property type="term" value="F:transmembrane transporter activity"/>
    <property type="evidence" value="ECO:0007669"/>
    <property type="project" value="InterPro"/>
</dbReference>
<evidence type="ECO:0000256" key="5">
    <source>
        <dbReference type="SAM" id="Phobius"/>
    </source>
</evidence>
<gene>
    <name evidence="6" type="ORF">CGLO_16305</name>
</gene>
<comment type="subcellular location">
    <subcellularLocation>
        <location evidence="1">Membrane</location>
        <topology evidence="1">Multi-pass membrane protein</topology>
    </subcellularLocation>
</comment>
<evidence type="ECO:0000256" key="2">
    <source>
        <dbReference type="ARBA" id="ARBA00022692"/>
    </source>
</evidence>
<dbReference type="EMBL" id="AMYD01003866">
    <property type="protein sequence ID" value="EQB44895.1"/>
    <property type="molecule type" value="Genomic_DNA"/>
</dbReference>
<evidence type="ECO:0000256" key="1">
    <source>
        <dbReference type="ARBA" id="ARBA00004141"/>
    </source>
</evidence>
<organism evidence="6 7">
    <name type="scientific">Colletotrichum gloeosporioides (strain Cg-14)</name>
    <name type="common">Anthracnose fungus</name>
    <name type="synonym">Glomerella cingulata</name>
    <dbReference type="NCBI Taxonomy" id="1237896"/>
    <lineage>
        <taxon>Eukaryota</taxon>
        <taxon>Fungi</taxon>
        <taxon>Dikarya</taxon>
        <taxon>Ascomycota</taxon>
        <taxon>Pezizomycotina</taxon>
        <taxon>Sordariomycetes</taxon>
        <taxon>Hypocreomycetidae</taxon>
        <taxon>Glomerellales</taxon>
        <taxon>Glomerellaceae</taxon>
        <taxon>Colletotrichum</taxon>
        <taxon>Colletotrichum gloeosporioides species complex</taxon>
    </lineage>
</organism>
<evidence type="ECO:0000313" key="6">
    <source>
        <dbReference type="EMBL" id="EQB44895.1"/>
    </source>
</evidence>
<keyword evidence="4 5" id="KW-0472">Membrane</keyword>
<feature type="transmembrane region" description="Helical" evidence="5">
    <location>
        <begin position="12"/>
        <end position="31"/>
    </location>
</feature>
<dbReference type="GO" id="GO:0016020">
    <property type="term" value="C:membrane"/>
    <property type="evidence" value="ECO:0007669"/>
    <property type="project" value="UniProtKB-SubCell"/>
</dbReference>
<evidence type="ECO:0000256" key="4">
    <source>
        <dbReference type="ARBA" id="ARBA00023136"/>
    </source>
</evidence>